<keyword evidence="2" id="KW-0472">Membrane</keyword>
<dbReference type="Gene3D" id="1.20.58.340">
    <property type="entry name" value="Magnesium transport protein CorA, transmembrane region"/>
    <property type="match status" value="1"/>
</dbReference>
<dbReference type="STRING" id="42251.A0A2T7A5E5"/>
<proteinExistence type="predicted"/>
<dbReference type="Proteomes" id="UP000244722">
    <property type="component" value="Unassembled WGS sequence"/>
</dbReference>
<name>A0A2T7A5E5_TUBBO</name>
<keyword evidence="2" id="KW-0812">Transmembrane</keyword>
<evidence type="ECO:0000313" key="3">
    <source>
        <dbReference type="EMBL" id="PUU82954.1"/>
    </source>
</evidence>
<feature type="transmembrane region" description="Helical" evidence="2">
    <location>
        <begin position="607"/>
        <end position="629"/>
    </location>
</feature>
<dbReference type="EMBL" id="NESQ01000019">
    <property type="protein sequence ID" value="PUU82954.1"/>
    <property type="molecule type" value="Genomic_DNA"/>
</dbReference>
<keyword evidence="4" id="KW-1185">Reference proteome</keyword>
<feature type="compositionally biased region" description="Polar residues" evidence="1">
    <location>
        <begin position="1"/>
        <end position="21"/>
    </location>
</feature>
<evidence type="ECO:0000256" key="2">
    <source>
        <dbReference type="SAM" id="Phobius"/>
    </source>
</evidence>
<evidence type="ECO:0000313" key="4">
    <source>
        <dbReference type="Proteomes" id="UP000244722"/>
    </source>
</evidence>
<gene>
    <name evidence="3" type="ORF">B9Z19DRAFT_1190015</name>
</gene>
<keyword evidence="2" id="KW-1133">Transmembrane helix</keyword>
<dbReference type="AlphaFoldDB" id="A0A2T7A5E5"/>
<accession>A0A2T7A5E5</accession>
<feature type="region of interest" description="Disordered" evidence="1">
    <location>
        <begin position="1"/>
        <end position="42"/>
    </location>
</feature>
<evidence type="ECO:0000256" key="1">
    <source>
        <dbReference type="SAM" id="MobiDB-lite"/>
    </source>
</evidence>
<comment type="caution">
    <text evidence="3">The sequence shown here is derived from an EMBL/GenBank/DDBJ whole genome shotgun (WGS) entry which is preliminary data.</text>
</comment>
<feature type="compositionally biased region" description="Low complexity" evidence="1">
    <location>
        <begin position="29"/>
        <end position="40"/>
    </location>
</feature>
<organism evidence="3 4">
    <name type="scientific">Tuber borchii</name>
    <name type="common">White truffle</name>
    <dbReference type="NCBI Taxonomy" id="42251"/>
    <lineage>
        <taxon>Eukaryota</taxon>
        <taxon>Fungi</taxon>
        <taxon>Dikarya</taxon>
        <taxon>Ascomycota</taxon>
        <taxon>Pezizomycotina</taxon>
        <taxon>Pezizomycetes</taxon>
        <taxon>Pezizales</taxon>
        <taxon>Tuberaceae</taxon>
        <taxon>Tuber</taxon>
    </lineage>
</organism>
<sequence>MDDPWTNSAAPLDPRSTQEPSAGSVHEMSQLSPLLPLLSPKSEDGFADWETIGERRDFYDEQDFLNPSYSLASEKLKNRKEDDVVIFDYSIDPDYLSRLDGNPPVEGGGPSLGRFSGDTGRFFRAPKDRLVESKQFNQVINPTKDPRLAQSLGPRLGIIDFPQCYDTYDDSLLNSIGEKLGLLREGETACMDAYSQRVRALPGRGRFRTGISLRASFREPFGPPKSGSSEDGFILFVSFPYFGESSKNISLDPETESIKLLDFKGLGVEASNCNAVVSKERDDIAKITVEKGETLVHQARYMIFDNYTMATFRSKEDSAKDQVPLHYPQKCISAFDAMVHMIANRMYPELYTLGKLQASLCKLEEDINQMISDAKTYEDNQGMERIPDHEPQLRGFWRRLPSSLMKKQKSSYPYERARQNRVHKCKQRRVRDLLTSLNSLSAALFAAIAVAERQTVVLLDLRKMLLASCQTEATSKNHEERYPPHRSPSYKRVPGILTPLKYPEQEWRNILGTINEMVQERKSFIQKIKELVENMDIRGEILFGFLASTAKERVEDTPMQLVETQSFPGFLEVSLAFIPLNFCTSYYGMNLKEWDGNKPSKLDFLRLVSISFFGVSGIIFFAGAVFFAVHRVFSRFSKKNIYDIESQL</sequence>
<reference evidence="3 4" key="1">
    <citation type="submission" date="2017-04" db="EMBL/GenBank/DDBJ databases">
        <title>Draft genome sequence of Tuber borchii Vittad., a whitish edible truffle.</title>
        <authorList>
            <consortium name="DOE Joint Genome Institute"/>
            <person name="Murat C."/>
            <person name="Kuo A."/>
            <person name="Barry K.W."/>
            <person name="Clum A."/>
            <person name="Dockter R.B."/>
            <person name="Fauchery L."/>
            <person name="Iotti M."/>
            <person name="Kohler A."/>
            <person name="Labutti K."/>
            <person name="Lindquist E.A."/>
            <person name="Lipzen A."/>
            <person name="Ohm R.A."/>
            <person name="Wang M."/>
            <person name="Grigoriev I.V."/>
            <person name="Zambonelli A."/>
            <person name="Martin F.M."/>
        </authorList>
    </citation>
    <scope>NUCLEOTIDE SEQUENCE [LARGE SCALE GENOMIC DNA]</scope>
    <source>
        <strain evidence="3 4">Tbo3840</strain>
    </source>
</reference>
<protein>
    <submittedName>
        <fullName evidence="3">Uncharacterized protein</fullName>
    </submittedName>
</protein>
<dbReference type="OrthoDB" id="3231000at2759"/>